<evidence type="ECO:0000256" key="2">
    <source>
        <dbReference type="ARBA" id="ARBA00004065"/>
    </source>
</evidence>
<evidence type="ECO:0000256" key="6">
    <source>
        <dbReference type="ARBA" id="ARBA00022722"/>
    </source>
</evidence>
<comment type="caution">
    <text evidence="10">Lacks conserved residue(s) required for the propagation of feature annotation.</text>
</comment>
<feature type="domain" description="RNase H type-2" evidence="12">
    <location>
        <begin position="1"/>
        <end position="145"/>
    </location>
</feature>
<evidence type="ECO:0000256" key="3">
    <source>
        <dbReference type="ARBA" id="ARBA00004496"/>
    </source>
</evidence>
<sequence length="343" mass="38351">MDKYNINKIMDVTYQRILNMFFREVEIGSCKIVLDDYGVGPTLIRFLRFLEKQGSEVIVASHADEDFLEAKVASLISKRTREAVMKAINENPEFKIDGLTVGTGNAGDPQTVDWLKKWHASGKEWPWFVKKSYSTVREIEGKTEEYAKTAPPIMESLLSKEFLEDFKNGKLSIQSLSLVCPSCGSILKSGDFAIFKEGHRNISELKCPCCGKFIQNAGFTLRYYCGYVVPDSSAIQRNLISNDLAASAFFEDFTVVLTPVVRRECDNTPRGKKEFDELYRCDAMGKIRLLAPGSARAIPIDLPSTVRDEQIIEACLKCNAILLTADKSMSAFAGGKNVFTILV</sequence>
<dbReference type="GO" id="GO:0006298">
    <property type="term" value="P:mismatch repair"/>
    <property type="evidence" value="ECO:0007669"/>
    <property type="project" value="TreeGrafter"/>
</dbReference>
<dbReference type="PANTHER" id="PTHR10954">
    <property type="entry name" value="RIBONUCLEASE H2 SUBUNIT A"/>
    <property type="match status" value="1"/>
</dbReference>
<proteinExistence type="inferred from homology"/>
<protein>
    <recommendedName>
        <fullName evidence="11">Ribonuclease</fullName>
        <ecNumber evidence="11">3.1.26.4</ecNumber>
    </recommendedName>
</protein>
<dbReference type="EC" id="3.1.26.4" evidence="11"/>
<evidence type="ECO:0000256" key="10">
    <source>
        <dbReference type="PROSITE-ProRule" id="PRU01319"/>
    </source>
</evidence>
<evidence type="ECO:0000259" key="12">
    <source>
        <dbReference type="PROSITE" id="PS51975"/>
    </source>
</evidence>
<dbReference type="GO" id="GO:0004523">
    <property type="term" value="F:RNA-DNA hybrid ribonuclease activity"/>
    <property type="evidence" value="ECO:0007669"/>
    <property type="project" value="UniProtKB-EC"/>
</dbReference>
<dbReference type="GO" id="GO:0043137">
    <property type="term" value="P:DNA replication, removal of RNA primer"/>
    <property type="evidence" value="ECO:0007669"/>
    <property type="project" value="TreeGrafter"/>
</dbReference>
<dbReference type="Gene3D" id="3.30.420.10">
    <property type="entry name" value="Ribonuclease H-like superfamily/Ribonuclease H"/>
    <property type="match status" value="1"/>
</dbReference>
<keyword evidence="8 11" id="KW-0255">Endonuclease</keyword>
<dbReference type="PROSITE" id="PS51975">
    <property type="entry name" value="RNASE_H_2"/>
    <property type="match status" value="1"/>
</dbReference>
<accession>A0A7V3J9F4</accession>
<keyword evidence="7" id="KW-0479">Metal-binding</keyword>
<comment type="function">
    <text evidence="2 11">Endonuclease that specifically degrades the RNA of RNA-DNA hybrids.</text>
</comment>
<reference evidence="13" key="1">
    <citation type="journal article" date="2020" name="mSystems">
        <title>Genome- and Community-Level Interaction Insights into Carbon Utilization and Element Cycling Functions of Hydrothermarchaeota in Hydrothermal Sediment.</title>
        <authorList>
            <person name="Zhou Z."/>
            <person name="Liu Y."/>
            <person name="Xu W."/>
            <person name="Pan J."/>
            <person name="Luo Z.H."/>
            <person name="Li M."/>
        </authorList>
    </citation>
    <scope>NUCLEOTIDE SEQUENCE [LARGE SCALE GENOMIC DNA]</scope>
    <source>
        <strain evidence="13">SpSt-757</strain>
    </source>
</reference>
<comment type="subcellular location">
    <subcellularLocation>
        <location evidence="3">Cytoplasm</location>
    </subcellularLocation>
</comment>
<evidence type="ECO:0000256" key="4">
    <source>
        <dbReference type="ARBA" id="ARBA00008378"/>
    </source>
</evidence>
<keyword evidence="6 11" id="KW-0540">Nuclease</keyword>
<gene>
    <name evidence="13" type="ORF">ENV41_01445</name>
</gene>
<dbReference type="GO" id="GO:0046872">
    <property type="term" value="F:metal ion binding"/>
    <property type="evidence" value="ECO:0007669"/>
    <property type="project" value="UniProtKB-KW"/>
</dbReference>
<dbReference type="GO" id="GO:0032299">
    <property type="term" value="C:ribonuclease H2 complex"/>
    <property type="evidence" value="ECO:0007669"/>
    <property type="project" value="TreeGrafter"/>
</dbReference>
<dbReference type="SUPFAM" id="SSF88723">
    <property type="entry name" value="PIN domain-like"/>
    <property type="match status" value="1"/>
</dbReference>
<organism evidence="13">
    <name type="scientific">candidate division CPR3 bacterium</name>
    <dbReference type="NCBI Taxonomy" id="2268181"/>
    <lineage>
        <taxon>Bacteria</taxon>
        <taxon>Bacteria division CPR3</taxon>
    </lineage>
</organism>
<dbReference type="InterPro" id="IPR029060">
    <property type="entry name" value="PIN-like_dom_sf"/>
</dbReference>
<dbReference type="GO" id="GO:0003723">
    <property type="term" value="F:RNA binding"/>
    <property type="evidence" value="ECO:0007669"/>
    <property type="project" value="UniProtKB-UniRule"/>
</dbReference>
<evidence type="ECO:0000256" key="9">
    <source>
        <dbReference type="ARBA" id="ARBA00022801"/>
    </source>
</evidence>
<name>A0A7V3J9F4_UNCC3</name>
<evidence type="ECO:0000256" key="1">
    <source>
        <dbReference type="ARBA" id="ARBA00000077"/>
    </source>
</evidence>
<dbReference type="InterPro" id="IPR012337">
    <property type="entry name" value="RNaseH-like_sf"/>
</dbReference>
<comment type="catalytic activity">
    <reaction evidence="1 11">
        <text>Endonucleolytic cleavage to 5'-phosphomonoester.</text>
        <dbReference type="EC" id="3.1.26.4"/>
    </reaction>
</comment>
<keyword evidence="5" id="KW-0963">Cytoplasm</keyword>
<evidence type="ECO:0000313" key="13">
    <source>
        <dbReference type="EMBL" id="HFZ08781.1"/>
    </source>
</evidence>
<evidence type="ECO:0000256" key="7">
    <source>
        <dbReference type="ARBA" id="ARBA00022723"/>
    </source>
</evidence>
<dbReference type="InterPro" id="IPR001352">
    <property type="entry name" value="RNase_HII/HIII"/>
</dbReference>
<comment type="caution">
    <text evidence="13">The sequence shown here is derived from an EMBL/GenBank/DDBJ whole genome shotgun (WGS) entry which is preliminary data.</text>
</comment>
<dbReference type="GO" id="GO:0005737">
    <property type="term" value="C:cytoplasm"/>
    <property type="evidence" value="ECO:0007669"/>
    <property type="project" value="UniProtKB-SubCell"/>
</dbReference>
<dbReference type="PANTHER" id="PTHR10954:SF23">
    <property type="entry name" value="RIBONUCLEASE"/>
    <property type="match status" value="1"/>
</dbReference>
<dbReference type="InterPro" id="IPR036397">
    <property type="entry name" value="RNaseH_sf"/>
</dbReference>
<evidence type="ECO:0000256" key="11">
    <source>
        <dbReference type="RuleBase" id="RU003515"/>
    </source>
</evidence>
<comment type="similarity">
    <text evidence="4">Belongs to the RNase HII family. RnhC subfamily.</text>
</comment>
<dbReference type="SUPFAM" id="SSF53098">
    <property type="entry name" value="Ribonuclease H-like"/>
    <property type="match status" value="1"/>
</dbReference>
<dbReference type="EMBL" id="DTGG01000048">
    <property type="protein sequence ID" value="HFZ08781.1"/>
    <property type="molecule type" value="Genomic_DNA"/>
</dbReference>
<dbReference type="Pfam" id="PF01351">
    <property type="entry name" value="RNase_HII"/>
    <property type="match status" value="1"/>
</dbReference>
<dbReference type="AlphaFoldDB" id="A0A7V3J9F4"/>
<dbReference type="InterPro" id="IPR024567">
    <property type="entry name" value="RNase_HII/HIII_dom"/>
</dbReference>
<keyword evidence="9 11" id="KW-0378">Hydrolase</keyword>
<evidence type="ECO:0000256" key="5">
    <source>
        <dbReference type="ARBA" id="ARBA00022490"/>
    </source>
</evidence>
<evidence type="ECO:0000256" key="8">
    <source>
        <dbReference type="ARBA" id="ARBA00022759"/>
    </source>
</evidence>